<organism evidence="11 12">
    <name type="scientific">Halocaridina rubra</name>
    <name type="common">Hawaiian red shrimp</name>
    <dbReference type="NCBI Taxonomy" id="373956"/>
    <lineage>
        <taxon>Eukaryota</taxon>
        <taxon>Metazoa</taxon>
        <taxon>Ecdysozoa</taxon>
        <taxon>Arthropoda</taxon>
        <taxon>Crustacea</taxon>
        <taxon>Multicrustacea</taxon>
        <taxon>Malacostraca</taxon>
        <taxon>Eumalacostraca</taxon>
        <taxon>Eucarida</taxon>
        <taxon>Decapoda</taxon>
        <taxon>Pleocyemata</taxon>
        <taxon>Caridea</taxon>
        <taxon>Atyoidea</taxon>
        <taxon>Atyidae</taxon>
        <taxon>Halocaridina</taxon>
    </lineage>
</organism>
<reference evidence="11 12" key="1">
    <citation type="submission" date="2023-11" db="EMBL/GenBank/DDBJ databases">
        <title>Halocaridina rubra genome assembly.</title>
        <authorList>
            <person name="Smith C."/>
        </authorList>
    </citation>
    <scope>NUCLEOTIDE SEQUENCE [LARGE SCALE GENOMIC DNA]</scope>
    <source>
        <strain evidence="11">EP-1</strain>
        <tissue evidence="11">Whole</tissue>
    </source>
</reference>
<comment type="caution">
    <text evidence="11">The sequence shown here is derived from an EMBL/GenBank/DDBJ whole genome shotgun (WGS) entry which is preliminary data.</text>
</comment>
<evidence type="ECO:0000259" key="10">
    <source>
        <dbReference type="SMART" id="SM01035"/>
    </source>
</evidence>
<evidence type="ECO:0000256" key="7">
    <source>
        <dbReference type="HAMAP-Rule" id="MF_03027"/>
    </source>
</evidence>
<comment type="subcellular location">
    <subcellularLocation>
        <location evidence="7">Nucleus</location>
        <location evidence="7">Nucleolus</location>
    </subcellularLocation>
    <subcellularLocation>
        <location evidence="7">Nucleus</location>
        <location evidence="7">Nucleoplasm</location>
    </subcellularLocation>
</comment>
<keyword evidence="4" id="KW-0677">Repeat</keyword>
<comment type="function">
    <text evidence="7">Required for maturation of ribosomal RNAs and formation of the large ribosomal subunit.</text>
</comment>
<dbReference type="GO" id="GO:0030687">
    <property type="term" value="C:preribosome, large subunit precursor"/>
    <property type="evidence" value="ECO:0007669"/>
    <property type="project" value="UniProtKB-UniRule"/>
</dbReference>
<dbReference type="GO" id="GO:0000466">
    <property type="term" value="P:maturation of 5.8S rRNA from tricistronic rRNA transcript (SSU-rRNA, 5.8S rRNA, LSU-rRNA)"/>
    <property type="evidence" value="ECO:0007669"/>
    <property type="project" value="UniProtKB-UniRule"/>
</dbReference>
<dbReference type="PROSITE" id="PS00678">
    <property type="entry name" value="WD_REPEATS_1"/>
    <property type="match status" value="1"/>
</dbReference>
<feature type="domain" description="BOP1 N-terminal" evidence="10">
    <location>
        <begin position="249"/>
        <end position="492"/>
    </location>
</feature>
<dbReference type="GO" id="GO:0000463">
    <property type="term" value="P:maturation of LSU-rRNA from tricistronic rRNA transcript (SSU-rRNA, 5.8S rRNA, LSU-rRNA)"/>
    <property type="evidence" value="ECO:0007669"/>
    <property type="project" value="UniProtKB-UniRule"/>
</dbReference>
<dbReference type="InterPro" id="IPR028598">
    <property type="entry name" value="BOP1/Erb1"/>
</dbReference>
<evidence type="ECO:0000256" key="4">
    <source>
        <dbReference type="ARBA" id="ARBA00022737"/>
    </source>
</evidence>
<feature type="compositionally biased region" description="Acidic residues" evidence="9">
    <location>
        <begin position="121"/>
        <end position="156"/>
    </location>
</feature>
<protein>
    <recommendedName>
        <fullName evidence="7">Ribosome biogenesis protein BOP1 homolog</fullName>
    </recommendedName>
</protein>
<dbReference type="Pfam" id="PF08145">
    <property type="entry name" value="BOP1NT"/>
    <property type="match status" value="1"/>
</dbReference>
<dbReference type="InterPro" id="IPR015943">
    <property type="entry name" value="WD40/YVTN_repeat-like_dom_sf"/>
</dbReference>
<dbReference type="SUPFAM" id="SSF50978">
    <property type="entry name" value="WD40 repeat-like"/>
    <property type="match status" value="1"/>
</dbReference>
<sequence length="842" mass="97527">MSGKRKRLDPSDPKNISNGGDNDDDYLVGINDEGDSSDSEYEGEELEEEDDEEDIPFLDDLLEEEEESGEQQTDDIKKNQQLKPQIKKGKHAINSKSPHVSKDSLLEVSEEDVSEEGKSESEEEEEESDSDEDFEDEADSLMGDSDEGESIEEVEENMQRKEDNQVKNHIDRDSGTDCIPAKNTKKDTDLVKGLSSSKQSENFESSESNSVEESLSTEAPKEVADEYEYDSSDEEDLRNTIGNIPMNWYDDYPHIGYNLEGKPILKPDRLDTLDKFLNKLENPDFRRTVFDKQTGQDIRLSDEDLEIAKRLMGRRVPQLGYNMYEKFEDIFSHEVQEMPLSGRPDHKRSFIPSKSEAAYVAKRALQIRQNKIKYNEKKKEIKRVFSYDLWHDEGTKMRGIYNHMPAPKRRLPGHGESYRPPIEYLSLDPKAREARLFPSIRKVPAYSKYIQEQWDRCLNLYLAPRQRVRKIQASSTDLIPLLPKPQDLRPFPTQEALVFKGHNSIIRTISVHPLGKYLASGSDDRTVKIWETSTGRCLRSFDVEGAVKCVSWNPSSKLFLLGVAFDNNLVFINPETYLVDKIVVNQTNQIFRYEPDQGDYIRPDRVVSAVKWRTASADEWAKGYRIIVEHFRNIKEIVWHKQGDYFATVVPEGDHRSVLMHQLSRWRSQVPFNKCKGRIQTIAFHPKLPFLYVVTQTHVRVYNLLKQQMTKKVQANCRWISSIAVHPGGEHFLIGGYDRKLNWFEMECTRRPHLLRYHKSAVRSVAYHRKYPLFASAADEGRVIVCHGMVYNDWVKDPLIVPLKELKGHRFFDDLYVLDIAWHPFEAYLFTAGADATIRLWH</sequence>
<dbReference type="Proteomes" id="UP001381693">
    <property type="component" value="Unassembled WGS sequence"/>
</dbReference>
<evidence type="ECO:0000256" key="5">
    <source>
        <dbReference type="ARBA" id="ARBA00023242"/>
    </source>
</evidence>
<feature type="repeat" description="WD" evidence="8">
    <location>
        <begin position="499"/>
        <end position="540"/>
    </location>
</feature>
<keyword evidence="5 7" id="KW-0539">Nucleus</keyword>
<keyword evidence="2 7" id="KW-0698">rRNA processing</keyword>
<dbReference type="SMART" id="SM01035">
    <property type="entry name" value="BOP1NT"/>
    <property type="match status" value="1"/>
</dbReference>
<dbReference type="AlphaFoldDB" id="A0AAN8WTJ3"/>
<dbReference type="GO" id="GO:0043021">
    <property type="term" value="F:ribonucleoprotein complex binding"/>
    <property type="evidence" value="ECO:0007669"/>
    <property type="project" value="UniProtKB-UniRule"/>
</dbReference>
<gene>
    <name evidence="11" type="primary">BOP1</name>
    <name evidence="11" type="ORF">SK128_024113</name>
</gene>
<comment type="similarity">
    <text evidence="7">Belongs to the WD repeat BOP1/ERB1 family.</text>
</comment>
<evidence type="ECO:0000256" key="6">
    <source>
        <dbReference type="ARBA" id="ARBA00055102"/>
    </source>
</evidence>
<keyword evidence="3 8" id="KW-0853">WD repeat</keyword>
<dbReference type="GO" id="GO:0005654">
    <property type="term" value="C:nucleoplasm"/>
    <property type="evidence" value="ECO:0007669"/>
    <property type="project" value="UniProtKB-SubCell"/>
</dbReference>
<dbReference type="PROSITE" id="PS50082">
    <property type="entry name" value="WD_REPEATS_2"/>
    <property type="match status" value="2"/>
</dbReference>
<dbReference type="InterPro" id="IPR001680">
    <property type="entry name" value="WD40_rpt"/>
</dbReference>
<dbReference type="InterPro" id="IPR019775">
    <property type="entry name" value="WD40_repeat_CS"/>
</dbReference>
<feature type="compositionally biased region" description="Acidic residues" evidence="9">
    <location>
        <begin position="225"/>
        <end position="236"/>
    </location>
</feature>
<feature type="compositionally biased region" description="Low complexity" evidence="9">
    <location>
        <begin position="195"/>
        <end position="218"/>
    </location>
</feature>
<dbReference type="PROSITE" id="PS50294">
    <property type="entry name" value="WD_REPEATS_REGION"/>
    <property type="match status" value="2"/>
</dbReference>
<dbReference type="Pfam" id="PF00400">
    <property type="entry name" value="WD40"/>
    <property type="match status" value="2"/>
</dbReference>
<evidence type="ECO:0000256" key="8">
    <source>
        <dbReference type="PROSITE-ProRule" id="PRU00221"/>
    </source>
</evidence>
<evidence type="ECO:0000256" key="9">
    <source>
        <dbReference type="SAM" id="MobiDB-lite"/>
    </source>
</evidence>
<feature type="repeat" description="WD" evidence="8">
    <location>
        <begin position="817"/>
        <end position="842"/>
    </location>
</feature>
<dbReference type="FunFam" id="2.130.10.10:FF:000061">
    <property type="entry name" value="Ribosome biogenesis protein BOP1 homolog"/>
    <property type="match status" value="1"/>
</dbReference>
<feature type="compositionally biased region" description="Acidic residues" evidence="9">
    <location>
        <begin position="21"/>
        <end position="73"/>
    </location>
</feature>
<keyword evidence="1 7" id="KW-0690">Ribosome biogenesis</keyword>
<dbReference type="Gene3D" id="2.130.10.10">
    <property type="entry name" value="YVTN repeat-like/Quinoprotein amine dehydrogenase"/>
    <property type="match status" value="1"/>
</dbReference>
<evidence type="ECO:0000256" key="2">
    <source>
        <dbReference type="ARBA" id="ARBA00022552"/>
    </source>
</evidence>
<proteinExistence type="inferred from homology"/>
<evidence type="ECO:0000256" key="1">
    <source>
        <dbReference type="ARBA" id="ARBA00022517"/>
    </source>
</evidence>
<evidence type="ECO:0000313" key="11">
    <source>
        <dbReference type="EMBL" id="KAK7071982.1"/>
    </source>
</evidence>
<comment type="function">
    <text evidence="6">Component of the PeBoW complex, which is required for maturation of 28S and 5.8S ribosomal RNAs and formation of the 60S ribosome.</text>
</comment>
<dbReference type="InterPro" id="IPR012953">
    <property type="entry name" value="BOP1_N_dom"/>
</dbReference>
<dbReference type="InterPro" id="IPR036322">
    <property type="entry name" value="WD40_repeat_dom_sf"/>
</dbReference>
<dbReference type="PANTHER" id="PTHR17605">
    <property type="entry name" value="RIBOSOME BIOGENESIS PROTEIN BOP1 BLOCK OF PROLIFERATION 1 PROTEIN"/>
    <property type="match status" value="1"/>
</dbReference>
<dbReference type="EMBL" id="JAXCGZ010013763">
    <property type="protein sequence ID" value="KAK7071982.1"/>
    <property type="molecule type" value="Genomic_DNA"/>
</dbReference>
<dbReference type="HAMAP" id="MF_03027">
    <property type="entry name" value="BOP1"/>
    <property type="match status" value="1"/>
</dbReference>
<dbReference type="SMART" id="SM00320">
    <property type="entry name" value="WD40"/>
    <property type="match status" value="6"/>
</dbReference>
<evidence type="ECO:0000256" key="3">
    <source>
        <dbReference type="ARBA" id="ARBA00022574"/>
    </source>
</evidence>
<feature type="region of interest" description="Disordered" evidence="9">
    <location>
        <begin position="1"/>
        <end position="238"/>
    </location>
</feature>
<keyword evidence="12" id="KW-1185">Reference proteome</keyword>
<name>A0AAN8WTJ3_HALRR</name>
<evidence type="ECO:0000313" key="12">
    <source>
        <dbReference type="Proteomes" id="UP001381693"/>
    </source>
</evidence>
<dbReference type="PANTHER" id="PTHR17605:SF0">
    <property type="entry name" value="RIBOSOME BIOGENESIS PROTEIN BOP1"/>
    <property type="match status" value="1"/>
</dbReference>
<dbReference type="GO" id="GO:0070545">
    <property type="term" value="C:PeBoW complex"/>
    <property type="evidence" value="ECO:0007669"/>
    <property type="project" value="TreeGrafter"/>
</dbReference>
<accession>A0AAN8WTJ3</accession>
<feature type="compositionally biased region" description="Basic and acidic residues" evidence="9">
    <location>
        <begin position="157"/>
        <end position="175"/>
    </location>
</feature>